<proteinExistence type="inferred from homology"/>
<protein>
    <recommendedName>
        <fullName evidence="3">3-isopropylmalate dehydratase small subunit</fullName>
        <ecNumber evidence="3">4.2.1.33</ecNumber>
    </recommendedName>
    <alternativeName>
        <fullName evidence="3">Alpha-IPM isomerase</fullName>
        <shortName evidence="3">IPMI</shortName>
    </alternativeName>
    <alternativeName>
        <fullName evidence="3">Isopropylmalate isomerase</fullName>
    </alternativeName>
</protein>
<accession>A0A0N8VKW8</accession>
<dbReference type="InterPro" id="IPR050075">
    <property type="entry name" value="LeuD"/>
</dbReference>
<dbReference type="Proteomes" id="UP000050301">
    <property type="component" value="Unassembled WGS sequence"/>
</dbReference>
<dbReference type="PANTHER" id="PTHR43345">
    <property type="entry name" value="3-ISOPROPYLMALATE DEHYDRATASE SMALL SUBUNIT 2-RELATED-RELATED"/>
    <property type="match status" value="1"/>
</dbReference>
<reference evidence="5 6" key="1">
    <citation type="submission" date="2015-09" db="EMBL/GenBank/DDBJ databases">
        <title>Heavy metals and arsenic resistance mechanisms in polyextremophilic archaea of the family Ferroplasmaceae.</title>
        <authorList>
            <person name="Bulaev A.G."/>
            <person name="Kanygina A.V."/>
        </authorList>
    </citation>
    <scope>NUCLEOTIDE SEQUENCE [LARGE SCALE GENOMIC DNA]</scope>
    <source>
        <strain evidence="5 6">BH2</strain>
    </source>
</reference>
<evidence type="ECO:0000313" key="5">
    <source>
        <dbReference type="EMBL" id="KQB34884.1"/>
    </source>
</evidence>
<evidence type="ECO:0000259" key="4">
    <source>
        <dbReference type="Pfam" id="PF00694"/>
    </source>
</evidence>
<evidence type="ECO:0000256" key="1">
    <source>
        <dbReference type="ARBA" id="ARBA00009869"/>
    </source>
</evidence>
<dbReference type="InterPro" id="IPR015928">
    <property type="entry name" value="Aconitase/3IPM_dehydase_swvl"/>
</dbReference>
<sequence>MNDRITGNVWVLGDDIDTDQIIPARYLVTSDEKELAKHFMEYTDPELAGKIKPGDVIIAGKNFGSGSSREHAVLTVKGLGISCVIAESFARIFFRNAINLGMPLIEAQINANSGDKISIDFNDSVILINNKKYTFKKYPDFLKNIINAGGLINYVREYKW</sequence>
<dbReference type="CDD" id="cd01577">
    <property type="entry name" value="IPMI_Swivel"/>
    <property type="match status" value="1"/>
</dbReference>
<organism evidence="5 6">
    <name type="scientific">Acidiplasma cupricumulans</name>
    <dbReference type="NCBI Taxonomy" id="312540"/>
    <lineage>
        <taxon>Archaea</taxon>
        <taxon>Methanobacteriati</taxon>
        <taxon>Thermoplasmatota</taxon>
        <taxon>Thermoplasmata</taxon>
        <taxon>Thermoplasmatales</taxon>
        <taxon>Ferroplasmaceae</taxon>
        <taxon>Acidiplasma</taxon>
    </lineage>
</organism>
<dbReference type="FunCoup" id="A0A0N8VKW8">
    <property type="interactions" value="108"/>
</dbReference>
<comment type="function">
    <text evidence="3">Catalyzes the isomerization between 2-isopropylmalate and 3-isopropylmalate, via the formation of 2-isopropylmaleate.</text>
</comment>
<dbReference type="InterPro" id="IPR000573">
    <property type="entry name" value="AconitaseA/IPMdHydase_ssu_swvl"/>
</dbReference>
<dbReference type="InterPro" id="IPR033940">
    <property type="entry name" value="IPMI_Swivel"/>
</dbReference>
<dbReference type="HAMAP" id="MF_01032">
    <property type="entry name" value="LeuD_type2"/>
    <property type="match status" value="1"/>
</dbReference>
<dbReference type="AlphaFoldDB" id="A0A0N8VKW8"/>
<keyword evidence="6" id="KW-1185">Reference proteome</keyword>
<keyword evidence="3" id="KW-0028">Amino-acid biosynthesis</keyword>
<evidence type="ECO:0000313" key="6">
    <source>
        <dbReference type="Proteomes" id="UP000050301"/>
    </source>
</evidence>
<dbReference type="InParanoid" id="A0A0N8VKW8"/>
<dbReference type="PANTHER" id="PTHR43345:SF2">
    <property type="entry name" value="3-ISOPROPYLMALATE DEHYDRATASE SMALL SUBUNIT 1"/>
    <property type="match status" value="1"/>
</dbReference>
<dbReference type="UniPathway" id="UPA00048">
    <property type="reaction ID" value="UER00071"/>
</dbReference>
<gene>
    <name evidence="3" type="primary">leuD</name>
    <name evidence="5" type="ORF">AOG55_08780</name>
</gene>
<keyword evidence="3" id="KW-0100">Branched-chain amino acid biosynthesis</keyword>
<comment type="subunit">
    <text evidence="3">Heterodimer of LeuC and LeuD.</text>
</comment>
<feature type="domain" description="Aconitase A/isopropylmalate dehydratase small subunit swivel" evidence="4">
    <location>
        <begin position="54"/>
        <end position="102"/>
    </location>
</feature>
<dbReference type="Pfam" id="PF00694">
    <property type="entry name" value="Aconitase_C"/>
    <property type="match status" value="1"/>
</dbReference>
<name>A0A0N8VKW8_9ARCH</name>
<keyword evidence="3" id="KW-0432">Leucine biosynthesis</keyword>
<evidence type="ECO:0000256" key="3">
    <source>
        <dbReference type="HAMAP-Rule" id="MF_01032"/>
    </source>
</evidence>
<keyword evidence="2 3" id="KW-0456">Lyase</keyword>
<dbReference type="NCBIfam" id="TIGR02087">
    <property type="entry name" value="LEUD_arch"/>
    <property type="match status" value="1"/>
</dbReference>
<comment type="caution">
    <text evidence="5">The sequence shown here is derived from an EMBL/GenBank/DDBJ whole genome shotgun (WGS) entry which is preliminary data.</text>
</comment>
<comment type="similarity">
    <text evidence="1 3">Belongs to the LeuD family. LeuD type 2 subfamily.</text>
</comment>
<dbReference type="InterPro" id="IPR011827">
    <property type="entry name" value="LeuD_type2/HacB/DmdB"/>
</dbReference>
<dbReference type="Gene3D" id="3.20.19.10">
    <property type="entry name" value="Aconitase, domain 4"/>
    <property type="match status" value="1"/>
</dbReference>
<comment type="pathway">
    <text evidence="3">Amino-acid biosynthesis; L-leucine biosynthesis; L-leucine from 3-methyl-2-oxobutanoate: step 2/4.</text>
</comment>
<dbReference type="GO" id="GO:0003861">
    <property type="term" value="F:3-isopropylmalate dehydratase activity"/>
    <property type="evidence" value="ECO:0007669"/>
    <property type="project" value="UniProtKB-UniRule"/>
</dbReference>
<dbReference type="RefSeq" id="WP_055041037.1">
    <property type="nucleotide sequence ID" value="NZ_LKBH01000203.1"/>
</dbReference>
<dbReference type="GO" id="GO:0009098">
    <property type="term" value="P:L-leucine biosynthetic process"/>
    <property type="evidence" value="ECO:0007669"/>
    <property type="project" value="UniProtKB-UniRule"/>
</dbReference>
<dbReference type="SUPFAM" id="SSF52016">
    <property type="entry name" value="LeuD/IlvD-like"/>
    <property type="match status" value="1"/>
</dbReference>
<dbReference type="EMBL" id="LKBH01000203">
    <property type="protein sequence ID" value="KQB34884.1"/>
    <property type="molecule type" value="Genomic_DNA"/>
</dbReference>
<comment type="catalytic activity">
    <reaction evidence="3">
        <text>(2R,3S)-3-isopropylmalate = (2S)-2-isopropylmalate</text>
        <dbReference type="Rhea" id="RHEA:32287"/>
        <dbReference type="ChEBI" id="CHEBI:1178"/>
        <dbReference type="ChEBI" id="CHEBI:35121"/>
        <dbReference type="EC" id="4.2.1.33"/>
    </reaction>
</comment>
<dbReference type="EC" id="4.2.1.33" evidence="3"/>
<evidence type="ECO:0000256" key="2">
    <source>
        <dbReference type="ARBA" id="ARBA00023239"/>
    </source>
</evidence>